<dbReference type="InterPro" id="IPR001789">
    <property type="entry name" value="Sig_transdc_resp-reg_receiver"/>
</dbReference>
<dbReference type="GO" id="GO:0032993">
    <property type="term" value="C:protein-DNA complex"/>
    <property type="evidence" value="ECO:0007669"/>
    <property type="project" value="TreeGrafter"/>
</dbReference>
<feature type="domain" description="Response regulatory" evidence="8">
    <location>
        <begin position="7"/>
        <end position="121"/>
    </location>
</feature>
<dbReference type="GO" id="GO:0006355">
    <property type="term" value="P:regulation of DNA-templated transcription"/>
    <property type="evidence" value="ECO:0007669"/>
    <property type="project" value="InterPro"/>
</dbReference>
<dbReference type="Pfam" id="PF00072">
    <property type="entry name" value="Response_reg"/>
    <property type="match status" value="1"/>
</dbReference>
<dbReference type="AlphaFoldDB" id="A0A7M1XJV0"/>
<proteinExistence type="predicted"/>
<evidence type="ECO:0000259" key="9">
    <source>
        <dbReference type="PROSITE" id="PS51755"/>
    </source>
</evidence>
<dbReference type="PANTHER" id="PTHR48111:SF22">
    <property type="entry name" value="REGULATOR OF RPOS"/>
    <property type="match status" value="1"/>
</dbReference>
<accession>A0A7M1XJV0</accession>
<dbReference type="PROSITE" id="PS51755">
    <property type="entry name" value="OMPR_PHOB"/>
    <property type="match status" value="1"/>
</dbReference>
<evidence type="ECO:0000256" key="6">
    <source>
        <dbReference type="PROSITE-ProRule" id="PRU00169"/>
    </source>
</evidence>
<keyword evidence="2" id="KW-0902">Two-component regulatory system</keyword>
<feature type="DNA-binding region" description="OmpR/PhoB-type" evidence="7">
    <location>
        <begin position="129"/>
        <end position="227"/>
    </location>
</feature>
<evidence type="ECO:0000313" key="10">
    <source>
        <dbReference type="EMBL" id="QOS39138.1"/>
    </source>
</evidence>
<dbReference type="InterPro" id="IPR001867">
    <property type="entry name" value="OmpR/PhoB-type_DNA-bd"/>
</dbReference>
<name>A0A7M1XJV0_9SPIR</name>
<dbReference type="CDD" id="cd00383">
    <property type="entry name" value="trans_reg_C"/>
    <property type="match status" value="1"/>
</dbReference>
<dbReference type="InterPro" id="IPR036388">
    <property type="entry name" value="WH-like_DNA-bd_sf"/>
</dbReference>
<keyword evidence="4 7" id="KW-0238">DNA-binding</keyword>
<dbReference type="KEGG" id="trc:DYE49_01170"/>
<evidence type="ECO:0000256" key="2">
    <source>
        <dbReference type="ARBA" id="ARBA00023012"/>
    </source>
</evidence>
<evidence type="ECO:0000259" key="8">
    <source>
        <dbReference type="PROSITE" id="PS50110"/>
    </source>
</evidence>
<dbReference type="InterPro" id="IPR011006">
    <property type="entry name" value="CheY-like_superfamily"/>
</dbReference>
<sequence length="232" mass="26261">MEVGRMKALIVEDKVQLADAIKEYLKMRKVDTTVKYEGLEGYSEAAKGIYDVVVLDLMLPNKDGLSIIRDLRANKIETPIIVLTAKASTEDKVECLLAGADDYLTKPFVLEELLARLLVLTRRKGTIVPNDIEYGDIKLDKLNHTLNKGEISIPLSLKEYQIMEILMTNTDKIVEKSYILEKVWGMESDTYYNSAEVYISFIRKKLEGIHAGIRVKSIRNVGYKLLADGEND</sequence>
<dbReference type="GO" id="GO:0005829">
    <property type="term" value="C:cytosol"/>
    <property type="evidence" value="ECO:0007669"/>
    <property type="project" value="TreeGrafter"/>
</dbReference>
<gene>
    <name evidence="10" type="ORF">DYE49_01170</name>
</gene>
<reference evidence="10 11" key="1">
    <citation type="submission" date="2018-08" db="EMBL/GenBank/DDBJ databases">
        <title>The first complete genome of Treponema rectale (CHPAT), a commensal spirochete of the bovine rectum.</title>
        <authorList>
            <person name="Staton G.J."/>
            <person name="Clegg S.R."/>
            <person name="Carter S.D."/>
            <person name="Radford A.D."/>
            <person name="Darby A."/>
            <person name="Hall N."/>
            <person name="Birtles R.J."/>
            <person name="Evans N.J."/>
        </authorList>
    </citation>
    <scope>NUCLEOTIDE SEQUENCE [LARGE SCALE GENOMIC DNA]</scope>
    <source>
        <strain evidence="10 11">CHPA</strain>
    </source>
</reference>
<evidence type="ECO:0000256" key="3">
    <source>
        <dbReference type="ARBA" id="ARBA00023015"/>
    </source>
</evidence>
<keyword evidence="3" id="KW-0805">Transcription regulation</keyword>
<organism evidence="10 11">
    <name type="scientific">Treponema rectale</name>
    <dbReference type="NCBI Taxonomy" id="744512"/>
    <lineage>
        <taxon>Bacteria</taxon>
        <taxon>Pseudomonadati</taxon>
        <taxon>Spirochaetota</taxon>
        <taxon>Spirochaetia</taxon>
        <taxon>Spirochaetales</taxon>
        <taxon>Treponemataceae</taxon>
        <taxon>Treponema</taxon>
    </lineage>
</organism>
<dbReference type="GO" id="GO:0000156">
    <property type="term" value="F:phosphorelay response regulator activity"/>
    <property type="evidence" value="ECO:0007669"/>
    <property type="project" value="TreeGrafter"/>
</dbReference>
<evidence type="ECO:0000256" key="5">
    <source>
        <dbReference type="ARBA" id="ARBA00023163"/>
    </source>
</evidence>
<dbReference type="Gene3D" id="6.10.250.690">
    <property type="match status" value="1"/>
</dbReference>
<dbReference type="InterPro" id="IPR039420">
    <property type="entry name" value="WalR-like"/>
</dbReference>
<evidence type="ECO:0000256" key="1">
    <source>
        <dbReference type="ARBA" id="ARBA00022553"/>
    </source>
</evidence>
<dbReference type="GO" id="GO:0000976">
    <property type="term" value="F:transcription cis-regulatory region binding"/>
    <property type="evidence" value="ECO:0007669"/>
    <property type="project" value="TreeGrafter"/>
</dbReference>
<protein>
    <submittedName>
        <fullName evidence="10">DNA-binding response regulator</fullName>
    </submittedName>
</protein>
<dbReference type="Proteomes" id="UP000593591">
    <property type="component" value="Chromosome"/>
</dbReference>
<keyword evidence="5" id="KW-0804">Transcription</keyword>
<feature type="domain" description="OmpR/PhoB-type" evidence="9">
    <location>
        <begin position="129"/>
        <end position="227"/>
    </location>
</feature>
<dbReference type="PROSITE" id="PS50110">
    <property type="entry name" value="RESPONSE_REGULATORY"/>
    <property type="match status" value="1"/>
</dbReference>
<evidence type="ECO:0000256" key="7">
    <source>
        <dbReference type="PROSITE-ProRule" id="PRU01091"/>
    </source>
</evidence>
<dbReference type="Gene3D" id="1.10.10.10">
    <property type="entry name" value="Winged helix-like DNA-binding domain superfamily/Winged helix DNA-binding domain"/>
    <property type="match status" value="1"/>
</dbReference>
<evidence type="ECO:0000256" key="4">
    <source>
        <dbReference type="ARBA" id="ARBA00023125"/>
    </source>
</evidence>
<keyword evidence="1 6" id="KW-0597">Phosphoprotein</keyword>
<evidence type="ECO:0000313" key="11">
    <source>
        <dbReference type="Proteomes" id="UP000593591"/>
    </source>
</evidence>
<feature type="modified residue" description="4-aspartylphosphate" evidence="6">
    <location>
        <position position="56"/>
    </location>
</feature>
<dbReference type="SUPFAM" id="SSF52172">
    <property type="entry name" value="CheY-like"/>
    <property type="match status" value="1"/>
</dbReference>
<dbReference type="PANTHER" id="PTHR48111">
    <property type="entry name" value="REGULATOR OF RPOS"/>
    <property type="match status" value="1"/>
</dbReference>
<dbReference type="Pfam" id="PF00486">
    <property type="entry name" value="Trans_reg_C"/>
    <property type="match status" value="1"/>
</dbReference>
<dbReference type="EMBL" id="CP031517">
    <property type="protein sequence ID" value="QOS39138.1"/>
    <property type="molecule type" value="Genomic_DNA"/>
</dbReference>
<dbReference type="SMART" id="SM00862">
    <property type="entry name" value="Trans_reg_C"/>
    <property type="match status" value="1"/>
</dbReference>
<dbReference type="Gene3D" id="3.40.50.2300">
    <property type="match status" value="1"/>
</dbReference>
<dbReference type="SMART" id="SM00448">
    <property type="entry name" value="REC"/>
    <property type="match status" value="1"/>
</dbReference>